<sequence length="386" mass="42652">MNQQTTGRFWLLWAILCLCNTAIAQPPRGPLVVSPQVNTDKTVTFRYLAPTAKAVKLSAQFLKAPIEMSKDAQGIWSVTTEPVKPDIYPYSFQVDGVTVMDPANVAFFPNERFKASLVDVPGDTPLIHAMRDVPHGSINYEYYPSLDGTTGSLVVYTPPGYDQNPAKKYPVFYLISGTTDTEETFFKVGKTNLILDNLIAEGKAKPMIVVMPYGNIAARIAEQKGGAKPADPTVRDGADAIKRANDFATDLVSKVIPYIEKNYRAVANRESRAIGGFSRGGGQTLRTAFGNLDKFAWVCSYSSYLSPAEMDQNFPQIGGNPQNTNKQLKLFWVSVGSDDFLYKGTVEFMDYLKAKNVVFKSLITDGGHTWMNVKKYVAETTPLLFQ</sequence>
<dbReference type="EMBL" id="RQJP01000003">
    <property type="protein sequence ID" value="RRB14008.1"/>
    <property type="molecule type" value="Genomic_DNA"/>
</dbReference>
<dbReference type="Gene3D" id="3.40.50.1820">
    <property type="entry name" value="alpha/beta hydrolase"/>
    <property type="match status" value="1"/>
</dbReference>
<dbReference type="Proteomes" id="UP000274271">
    <property type="component" value="Unassembled WGS sequence"/>
</dbReference>
<dbReference type="CDD" id="cd11294">
    <property type="entry name" value="E_set_Esterase_like_N"/>
    <property type="match status" value="1"/>
</dbReference>
<proteinExistence type="predicted"/>
<dbReference type="InterPro" id="IPR000801">
    <property type="entry name" value="Esterase-like"/>
</dbReference>
<dbReference type="OrthoDB" id="9803578at2"/>
<dbReference type="InterPro" id="IPR050583">
    <property type="entry name" value="Mycobacterial_A85_antigen"/>
</dbReference>
<gene>
    <name evidence="2" type="ORF">EHT87_17315</name>
</gene>
<accession>A0A3P1CLB5</accession>
<dbReference type="Pfam" id="PF00756">
    <property type="entry name" value="Esterase"/>
    <property type="match status" value="1"/>
</dbReference>
<keyword evidence="3" id="KW-1185">Reference proteome</keyword>
<dbReference type="InterPro" id="IPR013783">
    <property type="entry name" value="Ig-like_fold"/>
</dbReference>
<keyword evidence="1" id="KW-0732">Signal</keyword>
<reference evidence="2 3" key="1">
    <citation type="submission" date="2018-11" db="EMBL/GenBank/DDBJ databases">
        <authorList>
            <person name="Zhou Z."/>
            <person name="Wang G."/>
        </authorList>
    </citation>
    <scope>NUCLEOTIDE SEQUENCE [LARGE SCALE GENOMIC DNA]</scope>
    <source>
        <strain evidence="2 3">KCTC42998</strain>
    </source>
</reference>
<dbReference type="RefSeq" id="WP_124907904.1">
    <property type="nucleotide sequence ID" value="NZ_RQJP01000003.1"/>
</dbReference>
<feature type="signal peptide" evidence="1">
    <location>
        <begin position="1"/>
        <end position="24"/>
    </location>
</feature>
<dbReference type="InterPro" id="IPR014756">
    <property type="entry name" value="Ig_E-set"/>
</dbReference>
<feature type="chain" id="PRO_5018335004" evidence="1">
    <location>
        <begin position="25"/>
        <end position="386"/>
    </location>
</feature>
<protein>
    <submittedName>
        <fullName evidence="2">Esterase</fullName>
    </submittedName>
</protein>
<organism evidence="2 3">
    <name type="scientific">Larkinella knui</name>
    <dbReference type="NCBI Taxonomy" id="2025310"/>
    <lineage>
        <taxon>Bacteria</taxon>
        <taxon>Pseudomonadati</taxon>
        <taxon>Bacteroidota</taxon>
        <taxon>Cytophagia</taxon>
        <taxon>Cytophagales</taxon>
        <taxon>Spirosomataceae</taxon>
        <taxon>Larkinella</taxon>
    </lineage>
</organism>
<evidence type="ECO:0000256" key="1">
    <source>
        <dbReference type="SAM" id="SignalP"/>
    </source>
</evidence>
<name>A0A3P1CLB5_9BACT</name>
<dbReference type="SUPFAM" id="SSF81296">
    <property type="entry name" value="E set domains"/>
    <property type="match status" value="1"/>
</dbReference>
<dbReference type="Gene3D" id="2.60.40.10">
    <property type="entry name" value="Immunoglobulins"/>
    <property type="match status" value="1"/>
</dbReference>
<dbReference type="InterPro" id="IPR029058">
    <property type="entry name" value="AB_hydrolase_fold"/>
</dbReference>
<dbReference type="GO" id="GO:0016747">
    <property type="term" value="F:acyltransferase activity, transferring groups other than amino-acyl groups"/>
    <property type="evidence" value="ECO:0007669"/>
    <property type="project" value="TreeGrafter"/>
</dbReference>
<dbReference type="PANTHER" id="PTHR48098:SF1">
    <property type="entry name" value="DIACYLGLYCEROL ACYLTRANSFERASE_MYCOLYLTRANSFERASE AG85A"/>
    <property type="match status" value="1"/>
</dbReference>
<dbReference type="AlphaFoldDB" id="A0A3P1CLB5"/>
<comment type="caution">
    <text evidence="2">The sequence shown here is derived from an EMBL/GenBank/DDBJ whole genome shotgun (WGS) entry which is preliminary data.</text>
</comment>
<dbReference type="SUPFAM" id="SSF53474">
    <property type="entry name" value="alpha/beta-Hydrolases"/>
    <property type="match status" value="1"/>
</dbReference>
<evidence type="ECO:0000313" key="3">
    <source>
        <dbReference type="Proteomes" id="UP000274271"/>
    </source>
</evidence>
<evidence type="ECO:0000313" key="2">
    <source>
        <dbReference type="EMBL" id="RRB14008.1"/>
    </source>
</evidence>
<dbReference type="PANTHER" id="PTHR48098">
    <property type="entry name" value="ENTEROCHELIN ESTERASE-RELATED"/>
    <property type="match status" value="1"/>
</dbReference>